<evidence type="ECO:0000256" key="1">
    <source>
        <dbReference type="SAM" id="MobiDB-lite"/>
    </source>
</evidence>
<protein>
    <submittedName>
        <fullName evidence="2">Uncharacterized protein</fullName>
    </submittedName>
</protein>
<feature type="compositionally biased region" description="Basic and acidic residues" evidence="1">
    <location>
        <begin position="41"/>
        <end position="56"/>
    </location>
</feature>
<proteinExistence type="predicted"/>
<dbReference type="EMBL" id="CADCXU010030594">
    <property type="protein sequence ID" value="CAB0016737.1"/>
    <property type="molecule type" value="Genomic_DNA"/>
</dbReference>
<sequence length="56" mass="6679">MRRVSAGQRPNTWPLQRGGAHLQRRRPRGRSGGQQAHHQRLRELVRQRDEHVNTHR</sequence>
<gene>
    <name evidence="2" type="ORF">NTEN_LOCUS20872</name>
</gene>
<accession>A0A6H5HKV8</accession>
<keyword evidence="3" id="KW-1185">Reference proteome</keyword>
<organism evidence="2 3">
    <name type="scientific">Nesidiocoris tenuis</name>
    <dbReference type="NCBI Taxonomy" id="355587"/>
    <lineage>
        <taxon>Eukaryota</taxon>
        <taxon>Metazoa</taxon>
        <taxon>Ecdysozoa</taxon>
        <taxon>Arthropoda</taxon>
        <taxon>Hexapoda</taxon>
        <taxon>Insecta</taxon>
        <taxon>Pterygota</taxon>
        <taxon>Neoptera</taxon>
        <taxon>Paraneoptera</taxon>
        <taxon>Hemiptera</taxon>
        <taxon>Heteroptera</taxon>
        <taxon>Panheteroptera</taxon>
        <taxon>Cimicomorpha</taxon>
        <taxon>Miridae</taxon>
        <taxon>Dicyphina</taxon>
        <taxon>Nesidiocoris</taxon>
    </lineage>
</organism>
<dbReference type="Proteomes" id="UP000479000">
    <property type="component" value="Unassembled WGS sequence"/>
</dbReference>
<evidence type="ECO:0000313" key="2">
    <source>
        <dbReference type="EMBL" id="CAB0016737.1"/>
    </source>
</evidence>
<feature type="region of interest" description="Disordered" evidence="1">
    <location>
        <begin position="1"/>
        <end position="56"/>
    </location>
</feature>
<dbReference type="AlphaFoldDB" id="A0A6H5HKV8"/>
<reference evidence="2 3" key="1">
    <citation type="submission" date="2020-02" db="EMBL/GenBank/DDBJ databases">
        <authorList>
            <person name="Ferguson B K."/>
        </authorList>
    </citation>
    <scope>NUCLEOTIDE SEQUENCE [LARGE SCALE GENOMIC DNA]</scope>
</reference>
<name>A0A6H5HKV8_9HEMI</name>
<evidence type="ECO:0000313" key="3">
    <source>
        <dbReference type="Proteomes" id="UP000479000"/>
    </source>
</evidence>